<proteinExistence type="predicted"/>
<evidence type="ECO:0000256" key="1">
    <source>
        <dbReference type="SAM" id="MobiDB-lite"/>
    </source>
</evidence>
<gene>
    <name evidence="2" type="ORF">GCM10023200_48050</name>
</gene>
<evidence type="ECO:0000313" key="3">
    <source>
        <dbReference type="Proteomes" id="UP001500928"/>
    </source>
</evidence>
<accession>A0ABP9CA13</accession>
<name>A0ABP9CA13_9PSEU</name>
<dbReference type="Proteomes" id="UP001500928">
    <property type="component" value="Unassembled WGS sequence"/>
</dbReference>
<sequence>MPRRPRRQPARPAAEPPALRGGWLRDEDGWTVRSISGTAATKSYVCPGCHQDIPPGTPHVVAWPAEDEAERSSTWSGVEPEGTVERRHWHTGCWRRARRA</sequence>
<comment type="caution">
    <text evidence="2">The sequence shown here is derived from an EMBL/GenBank/DDBJ whole genome shotgun (WGS) entry which is preliminary data.</text>
</comment>
<protein>
    <recommendedName>
        <fullName evidence="4">ATP/GTP-binding protein</fullName>
    </recommendedName>
</protein>
<keyword evidence="3" id="KW-1185">Reference proteome</keyword>
<evidence type="ECO:0008006" key="4">
    <source>
        <dbReference type="Google" id="ProtNLM"/>
    </source>
</evidence>
<reference evidence="3" key="1">
    <citation type="journal article" date="2019" name="Int. J. Syst. Evol. Microbiol.">
        <title>The Global Catalogue of Microorganisms (GCM) 10K type strain sequencing project: providing services to taxonomists for standard genome sequencing and annotation.</title>
        <authorList>
            <consortium name="The Broad Institute Genomics Platform"/>
            <consortium name="The Broad Institute Genome Sequencing Center for Infectious Disease"/>
            <person name="Wu L."/>
            <person name="Ma J."/>
        </authorList>
    </citation>
    <scope>NUCLEOTIDE SEQUENCE [LARGE SCALE GENOMIC DNA]</scope>
    <source>
        <strain evidence="3">JCM 17979</strain>
    </source>
</reference>
<feature type="region of interest" description="Disordered" evidence="1">
    <location>
        <begin position="1"/>
        <end position="24"/>
    </location>
</feature>
<dbReference type="RefSeq" id="WP_425550118.1">
    <property type="nucleotide sequence ID" value="NZ_BAABHO010000049.1"/>
</dbReference>
<dbReference type="EMBL" id="BAABHO010000049">
    <property type="protein sequence ID" value="GAA4805046.1"/>
    <property type="molecule type" value="Genomic_DNA"/>
</dbReference>
<feature type="compositionally biased region" description="Low complexity" evidence="1">
    <location>
        <begin position="10"/>
        <end position="20"/>
    </location>
</feature>
<organism evidence="2 3">
    <name type="scientific">Actinomycetospora chlora</name>
    <dbReference type="NCBI Taxonomy" id="663608"/>
    <lineage>
        <taxon>Bacteria</taxon>
        <taxon>Bacillati</taxon>
        <taxon>Actinomycetota</taxon>
        <taxon>Actinomycetes</taxon>
        <taxon>Pseudonocardiales</taxon>
        <taxon>Pseudonocardiaceae</taxon>
        <taxon>Actinomycetospora</taxon>
    </lineage>
</organism>
<evidence type="ECO:0000313" key="2">
    <source>
        <dbReference type="EMBL" id="GAA4805046.1"/>
    </source>
</evidence>